<dbReference type="EMBL" id="KN275961">
    <property type="protein sequence ID" value="EEH48579.2"/>
    <property type="molecule type" value="Genomic_DNA"/>
</dbReference>
<keyword evidence="5" id="KW-0862">Zinc</keyword>
<dbReference type="eggNOG" id="ENOG502SHFD">
    <property type="taxonomic scope" value="Eukaryota"/>
</dbReference>
<dbReference type="InterPro" id="IPR036236">
    <property type="entry name" value="Znf_C2H2_sf"/>
</dbReference>
<dbReference type="GO" id="GO:0005634">
    <property type="term" value="C:nucleus"/>
    <property type="evidence" value="ECO:0007669"/>
    <property type="project" value="UniProtKB-SubCell"/>
</dbReference>
<dbReference type="CDD" id="cd12148">
    <property type="entry name" value="fungal_TF_MHR"/>
    <property type="match status" value="1"/>
</dbReference>
<dbReference type="Gene3D" id="4.10.240.10">
    <property type="entry name" value="Zn(2)-C6 fungal-type DNA-binding domain"/>
    <property type="match status" value="1"/>
</dbReference>
<feature type="domain" description="C2H2-type" evidence="12">
    <location>
        <begin position="15"/>
        <end position="34"/>
    </location>
</feature>
<evidence type="ECO:0000313" key="13">
    <source>
        <dbReference type="EMBL" id="EEH48579.2"/>
    </source>
</evidence>
<evidence type="ECO:0000256" key="9">
    <source>
        <dbReference type="ARBA" id="ARBA00023242"/>
    </source>
</evidence>
<dbReference type="KEGG" id="pbn:PADG_04658"/>
<protein>
    <recommendedName>
        <fullName evidence="12">C2H2-type domain-containing protein</fullName>
    </recommendedName>
</protein>
<evidence type="ECO:0000256" key="10">
    <source>
        <dbReference type="PROSITE-ProRule" id="PRU00042"/>
    </source>
</evidence>
<dbReference type="OrthoDB" id="654211at2759"/>
<dbReference type="SUPFAM" id="SSF57701">
    <property type="entry name" value="Zn2/Cys6 DNA-binding domain"/>
    <property type="match status" value="1"/>
</dbReference>
<dbReference type="PANTHER" id="PTHR40626:SF8">
    <property type="entry name" value="C2H2 FINGER DOMAIN TRANSCRIPTION FACTOR (EUROFUNG)-RELATED"/>
    <property type="match status" value="1"/>
</dbReference>
<evidence type="ECO:0000256" key="8">
    <source>
        <dbReference type="ARBA" id="ARBA00023163"/>
    </source>
</evidence>
<dbReference type="GO" id="GO:0008270">
    <property type="term" value="F:zinc ion binding"/>
    <property type="evidence" value="ECO:0007669"/>
    <property type="project" value="UniProtKB-KW"/>
</dbReference>
<dbReference type="GO" id="GO:0000981">
    <property type="term" value="F:DNA-binding transcription factor activity, RNA polymerase II-specific"/>
    <property type="evidence" value="ECO:0007669"/>
    <property type="project" value="InterPro"/>
</dbReference>
<dbReference type="OMA" id="YNFWLVS"/>
<dbReference type="STRING" id="502780.C1GCD6"/>
<evidence type="ECO:0000313" key="14">
    <source>
        <dbReference type="Proteomes" id="UP000001628"/>
    </source>
</evidence>
<dbReference type="Gene3D" id="3.30.160.60">
    <property type="entry name" value="Classic Zinc Finger"/>
    <property type="match status" value="1"/>
</dbReference>
<comment type="subcellular location">
    <subcellularLocation>
        <location evidence="1">Nucleus</location>
    </subcellularLocation>
</comment>
<proteinExistence type="predicted"/>
<dbReference type="HOGENOM" id="CLU_012538_2_0_1"/>
<dbReference type="GeneID" id="22583726"/>
<dbReference type="InParanoid" id="C1GCD6"/>
<dbReference type="GO" id="GO:0006351">
    <property type="term" value="P:DNA-templated transcription"/>
    <property type="evidence" value="ECO:0007669"/>
    <property type="project" value="InterPro"/>
</dbReference>
<dbReference type="InterPro" id="IPR013087">
    <property type="entry name" value="Znf_C2H2_type"/>
</dbReference>
<dbReference type="PANTHER" id="PTHR40626">
    <property type="entry name" value="MIP31509P"/>
    <property type="match status" value="1"/>
</dbReference>
<dbReference type="RefSeq" id="XP_010760089.1">
    <property type="nucleotide sequence ID" value="XM_010761787.1"/>
</dbReference>
<evidence type="ECO:0000256" key="1">
    <source>
        <dbReference type="ARBA" id="ARBA00004123"/>
    </source>
</evidence>
<evidence type="ECO:0000256" key="3">
    <source>
        <dbReference type="ARBA" id="ARBA00022737"/>
    </source>
</evidence>
<dbReference type="GO" id="GO:0000978">
    <property type="term" value="F:RNA polymerase II cis-regulatory region sequence-specific DNA binding"/>
    <property type="evidence" value="ECO:0007669"/>
    <property type="project" value="InterPro"/>
</dbReference>
<dbReference type="GO" id="GO:0000785">
    <property type="term" value="C:chromatin"/>
    <property type="evidence" value="ECO:0007669"/>
    <property type="project" value="TreeGrafter"/>
</dbReference>
<dbReference type="Proteomes" id="UP000001628">
    <property type="component" value="Unassembled WGS sequence"/>
</dbReference>
<keyword evidence="2" id="KW-0479">Metal-binding</keyword>
<organism evidence="13 14">
    <name type="scientific">Paracoccidioides brasiliensis (strain Pb18)</name>
    <dbReference type="NCBI Taxonomy" id="502780"/>
    <lineage>
        <taxon>Eukaryota</taxon>
        <taxon>Fungi</taxon>
        <taxon>Dikarya</taxon>
        <taxon>Ascomycota</taxon>
        <taxon>Pezizomycotina</taxon>
        <taxon>Eurotiomycetes</taxon>
        <taxon>Eurotiomycetidae</taxon>
        <taxon>Onygenales</taxon>
        <taxon>Ajellomycetaceae</taxon>
        <taxon>Paracoccidioides</taxon>
    </lineage>
</organism>
<keyword evidence="6" id="KW-0805">Transcription regulation</keyword>
<keyword evidence="7" id="KW-0238">DNA-binding</keyword>
<dbReference type="SUPFAM" id="SSF57667">
    <property type="entry name" value="beta-beta-alpha zinc fingers"/>
    <property type="match status" value="1"/>
</dbReference>
<feature type="compositionally biased region" description="Basic and acidic residues" evidence="11">
    <location>
        <begin position="101"/>
        <end position="118"/>
    </location>
</feature>
<sequence>MSANRVMKLASEKQFRCTICDRLFTRVDHLKRHQLRPITCAIIIKIAPSEEIDTYRRLAKEAGGVTRVNQKCTSMKLRCDGSSPCGACVKRNIPCTRHRSKSGDDSETRTASTKSDDFDQTYERGSVKFLLNGGTDSFTKGFHLPSRYDRAPVLSWADNNQNHNVGHMNETVNTQSPLGMQNSTHTHHPVSVSGIESQPVDVAFYNDGFLQFFNGGYNIGPRLQPDPTPTTFTHAQTPANSIQALPLAPSTEQYFEHESPYSTNLINSILSKWWTLEMDDVTPIAISQELRYLLTTQRIHKFVSLYFRNWHKNCPMMHQPSFDSETANPYLLAAVVLMGAIYSDNANERITAKRLLDLVEAFIFSTEVFSQDFEIAQSYKAPHAQLDIKTDWRTFQNFQAGYLIFLVQYWGGSRTARNRMVQIRLGEVVKIARQMLLTKCRHDLEDQMSEYLWLQKECRIRTMIVISMIDSAMPFYQNYPSRLTNIELQCDLPCQETYFAARNPFLEPDFRLSRGMTVYQAFQSLFVEQGSVRPLFVHRGTNILHLGIMDMFLLIHQIYSYIHMHMNLLMPLLGKRNSNQPECGTVTRIKLALEHWRSLWISLRAELPNCEWERVGFFKGAYNFWLVSQLLISKDAAVDILMRMDVNCEDKLSQLKALLPDDND</sequence>
<evidence type="ECO:0000256" key="11">
    <source>
        <dbReference type="SAM" id="MobiDB-lite"/>
    </source>
</evidence>
<keyword evidence="3" id="KW-0677">Repeat</keyword>
<evidence type="ECO:0000256" key="4">
    <source>
        <dbReference type="ARBA" id="ARBA00022771"/>
    </source>
</evidence>
<dbReference type="InterPro" id="IPR007219">
    <property type="entry name" value="XnlR_reg_dom"/>
</dbReference>
<keyword evidence="4 10" id="KW-0863">Zinc-finger</keyword>
<dbReference type="AlphaFoldDB" id="C1GCD6"/>
<evidence type="ECO:0000256" key="2">
    <source>
        <dbReference type="ARBA" id="ARBA00022723"/>
    </source>
</evidence>
<evidence type="ECO:0000256" key="6">
    <source>
        <dbReference type="ARBA" id="ARBA00023015"/>
    </source>
</evidence>
<gene>
    <name evidence="13" type="ORF">PADG_04658</name>
</gene>
<dbReference type="Pfam" id="PF04082">
    <property type="entry name" value="Fungal_trans"/>
    <property type="match status" value="1"/>
</dbReference>
<keyword evidence="14" id="KW-1185">Reference proteome</keyword>
<dbReference type="InterPro" id="IPR036864">
    <property type="entry name" value="Zn2-C6_fun-type_DNA-bd_sf"/>
</dbReference>
<dbReference type="CDD" id="cd00067">
    <property type="entry name" value="GAL4"/>
    <property type="match status" value="1"/>
</dbReference>
<dbReference type="VEuPathDB" id="FungiDB:PADG_04658"/>
<dbReference type="InterPro" id="IPR001138">
    <property type="entry name" value="Zn2Cys6_DnaBD"/>
</dbReference>
<feature type="region of interest" description="Disordered" evidence="11">
    <location>
        <begin position="96"/>
        <end position="118"/>
    </location>
</feature>
<keyword evidence="8" id="KW-0804">Transcription</keyword>
<dbReference type="Pfam" id="PF00172">
    <property type="entry name" value="Zn_clus"/>
    <property type="match status" value="1"/>
</dbReference>
<evidence type="ECO:0000259" key="12">
    <source>
        <dbReference type="PROSITE" id="PS50157"/>
    </source>
</evidence>
<dbReference type="PROSITE" id="PS50157">
    <property type="entry name" value="ZINC_FINGER_C2H2_2"/>
    <property type="match status" value="1"/>
</dbReference>
<keyword evidence="9" id="KW-0539">Nucleus</keyword>
<name>C1GCD6_PARBD</name>
<reference evidence="13 14" key="1">
    <citation type="journal article" date="2011" name="PLoS Genet.">
        <title>Comparative genomic analysis of human fungal pathogens causing paracoccidioidomycosis.</title>
        <authorList>
            <person name="Desjardins C.A."/>
            <person name="Champion M.D."/>
            <person name="Holder J.W."/>
            <person name="Muszewska A."/>
            <person name="Goldberg J."/>
            <person name="Bailao A.M."/>
            <person name="Brigido M.M."/>
            <person name="Ferreira M.E."/>
            <person name="Garcia A.M."/>
            <person name="Grynberg M."/>
            <person name="Gujja S."/>
            <person name="Heiman D.I."/>
            <person name="Henn M.R."/>
            <person name="Kodira C.D."/>
            <person name="Leon-Narvaez H."/>
            <person name="Longo L.V."/>
            <person name="Ma L.J."/>
            <person name="Malavazi I."/>
            <person name="Matsuo A.L."/>
            <person name="Morais F.V."/>
            <person name="Pereira M."/>
            <person name="Rodriguez-Brito S."/>
            <person name="Sakthikumar S."/>
            <person name="Salem-Izacc S.M."/>
            <person name="Sykes S.M."/>
            <person name="Teixeira M.M."/>
            <person name="Vallejo M.C."/>
            <person name="Walter M.E."/>
            <person name="Yandava C."/>
            <person name="Young S."/>
            <person name="Zeng Q."/>
            <person name="Zucker J."/>
            <person name="Felipe M.S."/>
            <person name="Goldman G.H."/>
            <person name="Haas B.J."/>
            <person name="McEwen J.G."/>
            <person name="Nino-Vega G."/>
            <person name="Puccia R."/>
            <person name="San-Blas G."/>
            <person name="Soares C.M."/>
            <person name="Birren B.W."/>
            <person name="Cuomo C.A."/>
        </authorList>
    </citation>
    <scope>NUCLEOTIDE SEQUENCE [LARGE SCALE GENOMIC DNA]</scope>
    <source>
        <strain evidence="13 14">Pb18</strain>
    </source>
</reference>
<evidence type="ECO:0000256" key="5">
    <source>
        <dbReference type="ARBA" id="ARBA00022833"/>
    </source>
</evidence>
<accession>C1GCD6</accession>
<evidence type="ECO:0000256" key="7">
    <source>
        <dbReference type="ARBA" id="ARBA00023125"/>
    </source>
</evidence>
<dbReference type="InterPro" id="IPR051059">
    <property type="entry name" value="VerF-like"/>
</dbReference>